<evidence type="ECO:0000313" key="2">
    <source>
        <dbReference type="Proteomes" id="UP000789702"/>
    </source>
</evidence>
<dbReference type="Proteomes" id="UP000789702">
    <property type="component" value="Unassembled WGS sequence"/>
</dbReference>
<name>A0ACA9N613_9GLOM</name>
<evidence type="ECO:0000313" key="1">
    <source>
        <dbReference type="EMBL" id="CAG8636889.1"/>
    </source>
</evidence>
<protein>
    <submittedName>
        <fullName evidence="1">2969_t:CDS:1</fullName>
    </submittedName>
</protein>
<keyword evidence="2" id="KW-1185">Reference proteome</keyword>
<sequence length="664" mass="76607">MDENQYLTSDSNDENSMIVIGNNGIQQSHPHYRNDDKKSICWRYFEPFKVPKDGTTTKCTIDGCNTSYVWCGSTTNLLSHLKSKHGITKSSEHTTYIQSPSSNVNFKLEVNLPLVKFIVSAEASFNIFEHLKSAGFVNPQYKLTSSDLAEEQINRAYNCLFNQLKLKARQAKTIALSFYSISSCPYGHKEYHSIYMGVTCHFLSENFELHKFLLCIPKLCQKCCNLIYRNSLFEALNEWELTNQKFICISSFDIDLVEGIFKNVYQSFVQNFIPLIYDEDKDGIKYTIDNLIQICLQEWADKNIGVQGMSEIIKIIENAIKNLNAIIDFLKSKKIQKEILIMQNTLSFLVINDIKSANQIKCNCSYHKIVFLRLMECPFKQLIQNHNNYNDAFIGAGINRLNELSLDSLPFGILSKLLQLFDPLKKYNENDICLNKITQEQALELANNIMINADDMMKEVSQFNDIEHETFKSFLNLIPIYFQKTGILTKELISFLDPRIKLNHSSYTIKKYVQTECRMYYSKILSRADAQAEACLRTANTMVQDQLNFLVQNAPILPIADIIQSEVETFANALAYEEVENYIDYPDLLLNKNANILEWWQNLKGTFPGLSAVAREYLSMPLEQEMDQLENIEKLENIYQDFDTASKISFLQNNMKYFDSSLIT</sequence>
<organism evidence="1 2">
    <name type="scientific">Dentiscutata heterogama</name>
    <dbReference type="NCBI Taxonomy" id="1316150"/>
    <lineage>
        <taxon>Eukaryota</taxon>
        <taxon>Fungi</taxon>
        <taxon>Fungi incertae sedis</taxon>
        <taxon>Mucoromycota</taxon>
        <taxon>Glomeromycotina</taxon>
        <taxon>Glomeromycetes</taxon>
        <taxon>Diversisporales</taxon>
        <taxon>Gigasporaceae</taxon>
        <taxon>Dentiscutata</taxon>
    </lineage>
</organism>
<gene>
    <name evidence="1" type="ORF">DHETER_LOCUS8649</name>
</gene>
<accession>A0ACA9N613</accession>
<reference evidence="1" key="1">
    <citation type="submission" date="2021-06" db="EMBL/GenBank/DDBJ databases">
        <authorList>
            <person name="Kallberg Y."/>
            <person name="Tangrot J."/>
            <person name="Rosling A."/>
        </authorList>
    </citation>
    <scope>NUCLEOTIDE SEQUENCE</scope>
    <source>
        <strain evidence="1">IL203A</strain>
    </source>
</reference>
<proteinExistence type="predicted"/>
<comment type="caution">
    <text evidence="1">The sequence shown here is derived from an EMBL/GenBank/DDBJ whole genome shotgun (WGS) entry which is preliminary data.</text>
</comment>
<dbReference type="EMBL" id="CAJVPU010014038">
    <property type="protein sequence ID" value="CAG8636889.1"/>
    <property type="molecule type" value="Genomic_DNA"/>
</dbReference>